<dbReference type="InterPro" id="IPR011990">
    <property type="entry name" value="TPR-like_helical_dom_sf"/>
</dbReference>
<evidence type="ECO:0000313" key="1">
    <source>
        <dbReference type="EMBL" id="PQJ28771.1"/>
    </source>
</evidence>
<dbReference type="Gene3D" id="1.25.40.10">
    <property type="entry name" value="Tetratricopeptide repeat domain"/>
    <property type="match status" value="1"/>
</dbReference>
<dbReference type="EMBL" id="MQWA01000001">
    <property type="protein sequence ID" value="PQJ28771.1"/>
    <property type="molecule type" value="Genomic_DNA"/>
</dbReference>
<comment type="caution">
    <text evidence="1">The sequence shown here is derived from an EMBL/GenBank/DDBJ whole genome shotgun (WGS) entry which is preliminary data.</text>
</comment>
<reference evidence="1 2" key="1">
    <citation type="submission" date="2016-12" db="EMBL/GenBank/DDBJ databases">
        <title>Study of bacterial adaptation to deep sea.</title>
        <authorList>
            <person name="Song J."/>
            <person name="Yoshizawa S."/>
            <person name="Kogure K."/>
        </authorList>
    </citation>
    <scope>NUCLEOTIDE SEQUENCE [LARGE SCALE GENOMIC DNA]</scope>
    <source>
        <strain evidence="1 2">SAORIC-165</strain>
    </source>
</reference>
<dbReference type="SUPFAM" id="SSF48452">
    <property type="entry name" value="TPR-like"/>
    <property type="match status" value="1"/>
</dbReference>
<gene>
    <name evidence="1" type="ORF">BSZ32_09860</name>
</gene>
<proteinExistence type="predicted"/>
<protein>
    <submittedName>
        <fullName evidence="1">Uncharacterized protein</fullName>
    </submittedName>
</protein>
<evidence type="ECO:0000313" key="2">
    <source>
        <dbReference type="Proteomes" id="UP000239907"/>
    </source>
</evidence>
<keyword evidence="2" id="KW-1185">Reference proteome</keyword>
<dbReference type="AlphaFoldDB" id="A0A2S7U2X3"/>
<dbReference type="Proteomes" id="UP000239907">
    <property type="component" value="Unassembled WGS sequence"/>
</dbReference>
<sequence>MGVLMWVLASHGLYGHGDLHEIIGELSSKIEASPMDTGLLLERAEYLRKHGDMPRALQDVALVKKLQPGLTTRHLVLAAILSDQKKWKRAKLELDRFLVVHPDDVTALVLRSRCCGHLDLTELAEEGIRRAIKLQPRAPLSLYSRYVEILLKRNDIDAALKVYAGAEKSLGPLPVLGESKARMLRDRGRPDDAAEVYSILREQNPTLSFGWWMEEAQMWKTRDSVKMNRAMMEAKQAWQHLPARTRALPHMKLKHQELLKKL</sequence>
<accession>A0A2S7U2X3</accession>
<name>A0A2S7U2X3_9BACT</name>
<organism evidence="1 2">
    <name type="scientific">Rubritalea profundi</name>
    <dbReference type="NCBI Taxonomy" id="1658618"/>
    <lineage>
        <taxon>Bacteria</taxon>
        <taxon>Pseudomonadati</taxon>
        <taxon>Verrucomicrobiota</taxon>
        <taxon>Verrucomicrobiia</taxon>
        <taxon>Verrucomicrobiales</taxon>
        <taxon>Rubritaleaceae</taxon>
        <taxon>Rubritalea</taxon>
    </lineage>
</organism>